<sequence>MSSQRSRIAFGLMPWPQRRAIATALRTATVGRLRGGAALPVIAAVCGTTVPTTLYAPPAGLGGGLARIHRRNGAEQAATRHD</sequence>
<proteinExistence type="predicted"/>
<evidence type="ECO:0000313" key="2">
    <source>
        <dbReference type="Proteomes" id="UP001519310"/>
    </source>
</evidence>
<dbReference type="EMBL" id="JAGGLQ010000002">
    <property type="protein sequence ID" value="MBP2035279.1"/>
    <property type="molecule type" value="Genomic_DNA"/>
</dbReference>
<protein>
    <submittedName>
        <fullName evidence="1">Uncharacterized protein</fullName>
    </submittedName>
</protein>
<comment type="caution">
    <text evidence="1">The sequence shown here is derived from an EMBL/GenBank/DDBJ whole genome shotgun (WGS) entry which is preliminary data.</text>
</comment>
<dbReference type="RefSeq" id="WP_189968872.1">
    <property type="nucleotide sequence ID" value="NZ_BMVL01000005.1"/>
</dbReference>
<organism evidence="1 2">
    <name type="scientific">Streptomyces avidinii</name>
    <dbReference type="NCBI Taxonomy" id="1895"/>
    <lineage>
        <taxon>Bacteria</taxon>
        <taxon>Bacillati</taxon>
        <taxon>Actinomycetota</taxon>
        <taxon>Actinomycetes</taxon>
        <taxon>Kitasatosporales</taxon>
        <taxon>Streptomycetaceae</taxon>
        <taxon>Streptomyces</taxon>
    </lineage>
</organism>
<reference evidence="1 2" key="1">
    <citation type="submission" date="2021-03" db="EMBL/GenBank/DDBJ databases">
        <title>Genomic Encyclopedia of Type Strains, Phase IV (KMG-IV): sequencing the most valuable type-strain genomes for metagenomic binning, comparative biology and taxonomic classification.</title>
        <authorList>
            <person name="Goeker M."/>
        </authorList>
    </citation>
    <scope>NUCLEOTIDE SEQUENCE [LARGE SCALE GENOMIC DNA]</scope>
    <source>
        <strain evidence="1 2">DSM 40526</strain>
    </source>
</reference>
<dbReference type="Proteomes" id="UP001519310">
    <property type="component" value="Unassembled WGS sequence"/>
</dbReference>
<keyword evidence="2" id="KW-1185">Reference proteome</keyword>
<evidence type="ECO:0000313" key="1">
    <source>
        <dbReference type="EMBL" id="MBP2035279.1"/>
    </source>
</evidence>
<accession>A0ABS4KZ21</accession>
<gene>
    <name evidence="1" type="ORF">J2Z77_001066</name>
</gene>
<name>A0ABS4KZ21_STRAV</name>